<feature type="signal peptide" evidence="1">
    <location>
        <begin position="1"/>
        <end position="18"/>
    </location>
</feature>
<reference evidence="2" key="1">
    <citation type="submission" date="2021-12" db="EMBL/GenBank/DDBJ databases">
        <authorList>
            <person name="Zaccaron A."/>
            <person name="Stergiopoulos I."/>
        </authorList>
    </citation>
    <scope>NUCLEOTIDE SEQUENCE</scope>
    <source>
        <strain evidence="2">Race5_Kim</strain>
    </source>
</reference>
<evidence type="ECO:0000313" key="2">
    <source>
        <dbReference type="EMBL" id="UJO19958.1"/>
    </source>
</evidence>
<organism evidence="2 3">
    <name type="scientific">Passalora fulva</name>
    <name type="common">Tomato leaf mold</name>
    <name type="synonym">Cladosporium fulvum</name>
    <dbReference type="NCBI Taxonomy" id="5499"/>
    <lineage>
        <taxon>Eukaryota</taxon>
        <taxon>Fungi</taxon>
        <taxon>Dikarya</taxon>
        <taxon>Ascomycota</taxon>
        <taxon>Pezizomycotina</taxon>
        <taxon>Dothideomycetes</taxon>
        <taxon>Dothideomycetidae</taxon>
        <taxon>Mycosphaerellales</taxon>
        <taxon>Mycosphaerellaceae</taxon>
        <taxon>Fulvia</taxon>
    </lineage>
</organism>
<evidence type="ECO:0000313" key="3">
    <source>
        <dbReference type="Proteomes" id="UP000756132"/>
    </source>
</evidence>
<reference evidence="2" key="2">
    <citation type="journal article" date="2022" name="Microb. Genom.">
        <title>A chromosome-scale genome assembly of the tomato pathogen Cladosporium fulvum reveals a compartmentalized genome architecture and the presence of a dispensable chromosome.</title>
        <authorList>
            <person name="Zaccaron A.Z."/>
            <person name="Chen L.H."/>
            <person name="Samaras A."/>
            <person name="Stergiopoulos I."/>
        </authorList>
    </citation>
    <scope>NUCLEOTIDE SEQUENCE</scope>
    <source>
        <strain evidence="2">Race5_Kim</strain>
    </source>
</reference>
<sequence>MHTTHLTLLPLLTPLATSSLIRRQYVDPEIPIPGQQSCVRQWYGLGLDHWETDEKLCFTTWVGAIYDNARGCPDIFNALSDDYGADMLDWKCEAGNVQTLSGPGNEDFTKLHFCALVHRDDFLDADITARVCAVVDGALERMYAGIINEFNCGY</sequence>
<dbReference type="KEGG" id="ffu:CLAFUR5_09847"/>
<dbReference type="AlphaFoldDB" id="A0A9Q8URP5"/>
<name>A0A9Q8URP5_PASFU</name>
<dbReference type="GeneID" id="71989725"/>
<feature type="chain" id="PRO_5040161400" evidence="1">
    <location>
        <begin position="19"/>
        <end position="154"/>
    </location>
</feature>
<keyword evidence="3" id="KW-1185">Reference proteome</keyword>
<protein>
    <submittedName>
        <fullName evidence="2">Uncharacterized protein</fullName>
    </submittedName>
</protein>
<dbReference type="Proteomes" id="UP000756132">
    <property type="component" value="Chromosome 7"/>
</dbReference>
<gene>
    <name evidence="2" type="ORF">CLAFUR5_09847</name>
</gene>
<keyword evidence="1" id="KW-0732">Signal</keyword>
<accession>A0A9Q8URP5</accession>
<dbReference type="RefSeq" id="XP_047764324.1">
    <property type="nucleotide sequence ID" value="XM_047908995.1"/>
</dbReference>
<evidence type="ECO:0000256" key="1">
    <source>
        <dbReference type="SAM" id="SignalP"/>
    </source>
</evidence>
<proteinExistence type="predicted"/>
<dbReference type="EMBL" id="CP090169">
    <property type="protein sequence ID" value="UJO19958.1"/>
    <property type="molecule type" value="Genomic_DNA"/>
</dbReference>